<evidence type="ECO:0000313" key="2">
    <source>
        <dbReference type="Proteomes" id="UP001145050"/>
    </source>
</evidence>
<evidence type="ECO:0000313" key="1">
    <source>
        <dbReference type="EMBL" id="MDC3424207.1"/>
    </source>
</evidence>
<dbReference type="Proteomes" id="UP001145050">
    <property type="component" value="Unassembled WGS sequence"/>
</dbReference>
<accession>A0A9X4ALB9</accession>
<name>A0A9X4ALB9_9BACI</name>
<protein>
    <submittedName>
        <fullName evidence="1">Uncharacterized protein</fullName>
    </submittedName>
</protein>
<dbReference type="EMBL" id="JAMQKB010000004">
    <property type="protein sequence ID" value="MDC3424207.1"/>
    <property type="molecule type" value="Genomic_DNA"/>
</dbReference>
<gene>
    <name evidence="1" type="ORF">NC797_06755</name>
</gene>
<keyword evidence="2" id="KW-1185">Reference proteome</keyword>
<reference evidence="1" key="1">
    <citation type="submission" date="2022-06" db="EMBL/GenBank/DDBJ databases">
        <title>Aquibacillus sp. a new bacterium isolated from soil saline samples.</title>
        <authorList>
            <person name="Galisteo C."/>
            <person name="De La Haba R."/>
            <person name="Sanchez-Porro C."/>
            <person name="Ventosa A."/>
        </authorList>
    </citation>
    <scope>NUCLEOTIDE SEQUENCE</scope>
    <source>
        <strain evidence="1">3ASR75-11</strain>
    </source>
</reference>
<organism evidence="1 2">
    <name type="scientific">Terrihalobacillus insolitus</name>
    <dbReference type="NCBI Taxonomy" id="2950438"/>
    <lineage>
        <taxon>Bacteria</taxon>
        <taxon>Bacillati</taxon>
        <taxon>Bacillota</taxon>
        <taxon>Bacilli</taxon>
        <taxon>Bacillales</taxon>
        <taxon>Bacillaceae</taxon>
        <taxon>Terrihalobacillus</taxon>
    </lineage>
</organism>
<comment type="caution">
    <text evidence="1">The sequence shown here is derived from an EMBL/GenBank/DDBJ whole genome shotgun (WGS) entry which is preliminary data.</text>
</comment>
<dbReference type="AlphaFoldDB" id="A0A9X4ALB9"/>
<sequence>MKFFKLTIFLIVVSLLLIGCTESSDEIKIEGLKLDTVISSIKEQGIQLELISQENNSGDSIFQEKLNGIEPTTYSTSSGRLYIYVFPSEGSLEEGIRQFEQKTADLELILHGQYQVKNILIFYHDLEANNNKERFRKIDNKIRQAVSVLKNYDKEEAP</sequence>
<dbReference type="PROSITE" id="PS51257">
    <property type="entry name" value="PROKAR_LIPOPROTEIN"/>
    <property type="match status" value="1"/>
</dbReference>
<proteinExistence type="predicted"/>
<dbReference type="RefSeq" id="WP_272436004.1">
    <property type="nucleotide sequence ID" value="NZ_JAMQKB010000004.1"/>
</dbReference>